<dbReference type="PANTHER" id="PTHR42673:SF4">
    <property type="entry name" value="MALEYLACETOACETATE ISOMERASE"/>
    <property type="match status" value="1"/>
</dbReference>
<dbReference type="PROSITE" id="PS50404">
    <property type="entry name" value="GST_NTER"/>
    <property type="match status" value="1"/>
</dbReference>
<dbReference type="EMBL" id="JAZAQF010000043">
    <property type="protein sequence ID" value="MFG3817473.1"/>
    <property type="molecule type" value="Genomic_DNA"/>
</dbReference>
<reference evidence="3" key="1">
    <citation type="journal article" date="2024" name="Algal Res.">
        <title>Biochemical, toxicological and genomic investigation of a high-biomass producing Limnothrix strain isolated from Italian shallow drinking water reservoir.</title>
        <authorList>
            <person name="Simonazzi M."/>
            <person name="Shishido T.K."/>
            <person name="Delbaje E."/>
            <person name="Wahlsten M."/>
            <person name="Fewer D.P."/>
            <person name="Sivonen K."/>
            <person name="Pezzolesi L."/>
            <person name="Pistocchi R."/>
        </authorList>
    </citation>
    <scope>NUCLEOTIDE SEQUENCE [LARGE SCALE GENOMIC DNA]</scope>
    <source>
        <strain evidence="3">LRLZ20PSL1</strain>
    </source>
</reference>
<evidence type="ECO:0000313" key="2">
    <source>
        <dbReference type="EMBL" id="MFG3817473.1"/>
    </source>
</evidence>
<feature type="domain" description="GST N-terminal" evidence="1">
    <location>
        <begin position="1"/>
        <end position="78"/>
    </location>
</feature>
<dbReference type="Gene3D" id="1.20.1050.10">
    <property type="match status" value="1"/>
</dbReference>
<dbReference type="CDD" id="cd00570">
    <property type="entry name" value="GST_N_family"/>
    <property type="match status" value="1"/>
</dbReference>
<dbReference type="InterPro" id="IPR040079">
    <property type="entry name" value="Glutathione_S-Trfase"/>
</dbReference>
<dbReference type="SUPFAM" id="SSF47616">
    <property type="entry name" value="GST C-terminal domain-like"/>
    <property type="match status" value="1"/>
</dbReference>
<sequence>MLELYQFELSAYCEKVRLALDYKSLDYRKVEVTPGVGQIDVFRLSGQRQVPLLKDGNEVIADSTAILNYLDRAYPDRPLLPPNPAERALATVLEAWADDSFYADARKVFLATLGQDPGYRTALLPDETPDPLKTLVGFIPGEVFGVMGAGVGLTPEVLKKAKDNLGRAIESLCSLLEANPYLTGSQPTLADVAVAAVSVLVKIPSTPYFDVPIGLRGRGIPGIADNPAYARFFDWRDQFYRDFRTPLTGVASANPSSNAGPTTISID</sequence>
<name>A0ABW7CBU6_9CYAN</name>
<dbReference type="InterPro" id="IPR036282">
    <property type="entry name" value="Glutathione-S-Trfase_C_sf"/>
</dbReference>
<gene>
    <name evidence="2" type="ORF">VPK24_07470</name>
</gene>
<protein>
    <submittedName>
        <fullName evidence="2">Glutathione S-transferase family protein</fullName>
    </submittedName>
</protein>
<dbReference type="PROSITE" id="PS51354">
    <property type="entry name" value="GLUTAREDOXIN_2"/>
    <property type="match status" value="1"/>
</dbReference>
<organism evidence="2 3">
    <name type="scientific">Limnothrix redekei LRLZ20PSL1</name>
    <dbReference type="NCBI Taxonomy" id="3112953"/>
    <lineage>
        <taxon>Bacteria</taxon>
        <taxon>Bacillati</taxon>
        <taxon>Cyanobacteriota</taxon>
        <taxon>Cyanophyceae</taxon>
        <taxon>Pseudanabaenales</taxon>
        <taxon>Pseudanabaenaceae</taxon>
        <taxon>Limnothrix</taxon>
    </lineage>
</organism>
<dbReference type="SUPFAM" id="SSF52833">
    <property type="entry name" value="Thioredoxin-like"/>
    <property type="match status" value="1"/>
</dbReference>
<dbReference type="Pfam" id="PF13417">
    <property type="entry name" value="GST_N_3"/>
    <property type="match status" value="1"/>
</dbReference>
<dbReference type="Proteomes" id="UP001604335">
    <property type="component" value="Unassembled WGS sequence"/>
</dbReference>
<dbReference type="Gene3D" id="3.40.30.10">
    <property type="entry name" value="Glutaredoxin"/>
    <property type="match status" value="1"/>
</dbReference>
<dbReference type="InterPro" id="IPR036249">
    <property type="entry name" value="Thioredoxin-like_sf"/>
</dbReference>
<accession>A0ABW7CBU6</accession>
<evidence type="ECO:0000259" key="1">
    <source>
        <dbReference type="PROSITE" id="PS50404"/>
    </source>
</evidence>
<dbReference type="PANTHER" id="PTHR42673">
    <property type="entry name" value="MALEYLACETOACETATE ISOMERASE"/>
    <property type="match status" value="1"/>
</dbReference>
<keyword evidence="3" id="KW-1185">Reference proteome</keyword>
<dbReference type="RefSeq" id="WP_393011824.1">
    <property type="nucleotide sequence ID" value="NZ_JAZAQF010000043.1"/>
</dbReference>
<dbReference type="InterPro" id="IPR004045">
    <property type="entry name" value="Glutathione_S-Trfase_N"/>
</dbReference>
<evidence type="ECO:0000313" key="3">
    <source>
        <dbReference type="Proteomes" id="UP001604335"/>
    </source>
</evidence>
<proteinExistence type="predicted"/>
<dbReference type="SFLD" id="SFLDS00019">
    <property type="entry name" value="Glutathione_Transferase_(cytos"/>
    <property type="match status" value="1"/>
</dbReference>
<comment type="caution">
    <text evidence="2">The sequence shown here is derived from an EMBL/GenBank/DDBJ whole genome shotgun (WGS) entry which is preliminary data.</text>
</comment>